<dbReference type="EMBL" id="CAXAJV020001300">
    <property type="protein sequence ID" value="CAL7949702.1"/>
    <property type="molecule type" value="Genomic_DNA"/>
</dbReference>
<organism evidence="1 2">
    <name type="scientific">Xylocopa violacea</name>
    <name type="common">Violet carpenter bee</name>
    <name type="synonym">Apis violacea</name>
    <dbReference type="NCBI Taxonomy" id="135666"/>
    <lineage>
        <taxon>Eukaryota</taxon>
        <taxon>Metazoa</taxon>
        <taxon>Ecdysozoa</taxon>
        <taxon>Arthropoda</taxon>
        <taxon>Hexapoda</taxon>
        <taxon>Insecta</taxon>
        <taxon>Pterygota</taxon>
        <taxon>Neoptera</taxon>
        <taxon>Endopterygota</taxon>
        <taxon>Hymenoptera</taxon>
        <taxon>Apocrita</taxon>
        <taxon>Aculeata</taxon>
        <taxon>Apoidea</taxon>
        <taxon>Anthophila</taxon>
        <taxon>Apidae</taxon>
        <taxon>Xylocopa</taxon>
        <taxon>Xylocopa</taxon>
    </lineage>
</organism>
<dbReference type="Proteomes" id="UP001642520">
    <property type="component" value="Unassembled WGS sequence"/>
</dbReference>
<evidence type="ECO:0000313" key="2">
    <source>
        <dbReference type="Proteomes" id="UP001642520"/>
    </source>
</evidence>
<sequence>MNRVVERLMNNVIVRRNWVNSLNRTTSQCLHFSQVVKQVTDNYESNEKGLDFVNLNDDFRNAIKNVTKNYRTMNIKEVITTMDTLHKSLNNNGQLDAVNLKSIEGFEYMCKVILKNARTLNTYNTIHVLHMLLSFNVSPNSVVVQTLLQLISVSVNKLTVGQIMLLHTMLQEIQESPMTRALLRASFLALEQQALIELSIESTNLVKVLRFCSVIKHFKTTRHIINLIDKSNKCLNPKYIVDIFYAIFTLPELCTSSKSLLIKINKVLEYDAHILTFQEIETLLHYISVKCANSKMDFYNQQVIDTLCKVVLNRQPTIIESMLIIKHLNKMRYSNIDLLNHILENCLKDKNIFERCSDTQIVNLIKALVIANYKLHNWKIVEKMLLDRVVLMECSLHVTASMAVCLLSLDCYCPEFLNKVFTFYNLCNYTEEKRTMLIMFKLHWYLKVIYPQYQGAMLDKNKLNKIIVEHKSNNMPHLRESLEEAVGASKYVKNNLITKIGESVDHAIVMQQDGSFLNIQNSDITFAEELDLFSGCSKILFFGYPKEAYCINTKNLLLTVKMSLEAIETSTGFYSFVINPFLWKNFSSNERIKHLQED</sequence>
<proteinExistence type="predicted"/>
<evidence type="ECO:0000313" key="1">
    <source>
        <dbReference type="EMBL" id="CAL7949702.1"/>
    </source>
</evidence>
<name>A0ABP1PBV1_XYLVO</name>
<keyword evidence="2" id="KW-1185">Reference proteome</keyword>
<comment type="caution">
    <text evidence="1">The sequence shown here is derived from an EMBL/GenBank/DDBJ whole genome shotgun (WGS) entry which is preliminary data.</text>
</comment>
<accession>A0ABP1PBV1</accession>
<protein>
    <recommendedName>
        <fullName evidence="3">RAP domain-containing protein</fullName>
    </recommendedName>
</protein>
<gene>
    <name evidence="1" type="ORF">XYLVIOL_LOCUS9541</name>
</gene>
<evidence type="ECO:0008006" key="3">
    <source>
        <dbReference type="Google" id="ProtNLM"/>
    </source>
</evidence>
<reference evidence="1 2" key="1">
    <citation type="submission" date="2024-08" db="EMBL/GenBank/DDBJ databases">
        <authorList>
            <person name="Will J Nash"/>
            <person name="Angela Man"/>
            <person name="Seanna McTaggart"/>
            <person name="Kendall Baker"/>
            <person name="Tom Barker"/>
            <person name="Leah Catchpole"/>
            <person name="Alex Durrant"/>
            <person name="Karim Gharbi"/>
            <person name="Naomi Irish"/>
            <person name="Gemy Kaithakottil"/>
            <person name="Debby Ku"/>
            <person name="Aaliyah Providence"/>
            <person name="Felix Shaw"/>
            <person name="David Swarbreck"/>
            <person name="Chris Watkins"/>
            <person name="Ann M. McCartney"/>
            <person name="Giulio Formenti"/>
            <person name="Alice Mouton"/>
            <person name="Noel Vella"/>
            <person name="Bjorn M von Reumont"/>
            <person name="Adriana Vella"/>
            <person name="Wilfried Haerty"/>
        </authorList>
    </citation>
    <scope>NUCLEOTIDE SEQUENCE [LARGE SCALE GENOMIC DNA]</scope>
</reference>